<dbReference type="PANTHER" id="PTHR18937">
    <property type="entry name" value="STRUCTURAL MAINTENANCE OF CHROMOSOMES SMC FAMILY MEMBER"/>
    <property type="match status" value="1"/>
</dbReference>
<dbReference type="Gene3D" id="1.20.1060.20">
    <property type="match status" value="1"/>
</dbReference>
<evidence type="ECO:0000256" key="3">
    <source>
        <dbReference type="ARBA" id="ARBA00022618"/>
    </source>
</evidence>
<evidence type="ECO:0000256" key="5">
    <source>
        <dbReference type="ARBA" id="ARBA00022776"/>
    </source>
</evidence>
<proteinExistence type="inferred from homology"/>
<evidence type="ECO:0000256" key="8">
    <source>
        <dbReference type="ARBA" id="ARBA00023067"/>
    </source>
</evidence>
<evidence type="ECO:0000256" key="12">
    <source>
        <dbReference type="SAM" id="Coils"/>
    </source>
</evidence>
<dbReference type="GO" id="GO:0005634">
    <property type="term" value="C:nucleus"/>
    <property type="evidence" value="ECO:0007669"/>
    <property type="project" value="UniProtKB-SubCell"/>
</dbReference>
<dbReference type="OMA" id="CPALDNM"/>
<feature type="compositionally biased region" description="Low complexity" evidence="13">
    <location>
        <begin position="493"/>
        <end position="503"/>
    </location>
</feature>
<keyword evidence="7 12" id="KW-0175">Coiled coil</keyword>
<name>A0A5A8C917_CAFRO</name>
<dbReference type="FunFam" id="3.40.50.300:FF:000585">
    <property type="entry name" value="Structural maintenance of chromosomes 4"/>
    <property type="match status" value="1"/>
</dbReference>
<keyword evidence="8" id="KW-0226">DNA condensation</keyword>
<dbReference type="Pfam" id="PF02463">
    <property type="entry name" value="SMC_N"/>
    <property type="match status" value="1"/>
</dbReference>
<dbReference type="PIRSF" id="PIRSF005719">
    <property type="entry name" value="SMC"/>
    <property type="match status" value="1"/>
</dbReference>
<organism evidence="15 16">
    <name type="scientific">Cafeteria roenbergensis</name>
    <name type="common">Marine flagellate</name>
    <dbReference type="NCBI Taxonomy" id="33653"/>
    <lineage>
        <taxon>Eukaryota</taxon>
        <taxon>Sar</taxon>
        <taxon>Stramenopiles</taxon>
        <taxon>Bigyra</taxon>
        <taxon>Opalozoa</taxon>
        <taxon>Bicosoecida</taxon>
        <taxon>Cafeteriaceae</taxon>
        <taxon>Cafeteria</taxon>
    </lineage>
</organism>
<feature type="compositionally biased region" description="Acidic residues" evidence="13">
    <location>
        <begin position="1044"/>
        <end position="1066"/>
    </location>
</feature>
<dbReference type="Pfam" id="PF06470">
    <property type="entry name" value="SMC_hinge"/>
    <property type="match status" value="1"/>
</dbReference>
<dbReference type="InterPro" id="IPR024704">
    <property type="entry name" value="SMC"/>
</dbReference>
<gene>
    <name evidence="15" type="ORF">FNF29_05828</name>
</gene>
<keyword evidence="4" id="KW-0547">Nucleotide-binding</keyword>
<evidence type="ECO:0000313" key="16">
    <source>
        <dbReference type="Proteomes" id="UP000323011"/>
    </source>
</evidence>
<keyword evidence="6" id="KW-0067">ATP-binding</keyword>
<evidence type="ECO:0000256" key="10">
    <source>
        <dbReference type="ARBA" id="ARBA00023306"/>
    </source>
</evidence>
<evidence type="ECO:0000313" key="15">
    <source>
        <dbReference type="EMBL" id="KAA0149616.1"/>
    </source>
</evidence>
<feature type="compositionally biased region" description="Basic and acidic residues" evidence="13">
    <location>
        <begin position="504"/>
        <end position="514"/>
    </location>
</feature>
<feature type="domain" description="SMC hinge" evidence="14">
    <location>
        <begin position="576"/>
        <end position="692"/>
    </location>
</feature>
<dbReference type="Proteomes" id="UP000323011">
    <property type="component" value="Unassembled WGS sequence"/>
</dbReference>
<feature type="coiled-coil region" evidence="12">
    <location>
        <begin position="762"/>
        <end position="1035"/>
    </location>
</feature>
<dbReference type="InterPro" id="IPR010935">
    <property type="entry name" value="SMC_hinge"/>
</dbReference>
<sequence>MASSDAAASSPVAAAHSVSTAPTATSTAATPGAPRLIIRRMVMENFKSYGGVKSIGPFHKSFSSIVGPNGSGKSNVIDAMLFVFGKRANKLRQSKVADLIHRSAAYPDLDFASVAVHFCEITEGGPEAGEAGDGSVEVPGSAMVVERRAFRNNTSRYYVDGKGASQKEVTDLLRAKGIDLDHNRFLILQGEVEQISLMKPKGATEHETGLLEYLEDIIGSNRFVDDIAASFAVVDALSTERDEKLNRVRVADKSRQELAQAREDALSLLRCDYEVRRRKAELLQVKAHSVAERLEEVRSRRAGFDERRATEQARLDEAETAAKAAREEADALGARLEEAEKAVRALDEEFSALEKRDITVREARAHCKGRVKKLAAVVKAQRTKAAEAKEAKDGAEASKPELEAEMEGAEAQQAEAEEEVKAALANLRSATAGLRTELNERQAALAPVAERRAHAAAAVDKLEAEASMLRQGAAQATAEADRLSKEKDRAARELSAGEAAASKAEAERDATRGRLDEAKSELAEVKAGEAAASRAAAAARAVCEEGKAAAERAAGQGRVVQRLLAACKPKAEMEGVRLYGRLGDLGSVDASLDVAVSTAAGALDWLVVESTADGQRCIEYLRKHSLGRAKFLILDKQGAAAAAMDRELRLPAGGRRLFDLITPDEDRFRPAFFFALRNTLVADDIDAAAAMAYRGSRAEWRVVTLKGELIDTSGTMSGGGGRPRTGLIRTSGAGGSSSSSSARAASAAGASARGGGVSAADIREAEKTLRAASEEAAGFRDRALALTREVRALETQLRAQETGARKARAAVQAMTERLEELEVRTDKAVRMAADAREREETAAERAAEVEEELAAARAALAVVDEEASSLKAAVEELEGSIQEAGGARLEAAKARAKELAAQVASNRKAATKAGVDLKAAAKNLAKAEAAEAAATEEMERLLAQLEETKSEKEEVVKEAERVTTLRDAATEAVKAARAEAAAADTAAADAEKAVKRLARVLEEVEEGMAEVVKASKDLEHAAKDLDKKLDSVRRMHAASIEGIPLDDEDDEDEEDEEGEEAEEEGGEAGAGARAAAAAGSDSDSDVDSDEDAEEGAASDAGPASSSSSSSSAAARKRTPKRRGASLAAMRELPVLSAEDCEAAEEKALERAVAVAEEAARRQQSGVNVRAIAEYSAKNREYVARAAELDQVSSKRDAARKEWDALRKQRLEVFMAGFRAITLKLKEMYRMITLGGDAELELVDSLDPFSEGILFTVRPPKKSWKRMANLSGGEKTLSSLALVFALHHFKPTPLYVMDEIDAALDFKNVSVVAHYLKQRTDMAQFIIISLRNNMFELADRLVGIYKTHDVTKSVTIDPKRFAAAAGVPTGAEEAEARIAAGKASASAASPGPALADRTNV</sequence>
<evidence type="ECO:0000256" key="4">
    <source>
        <dbReference type="ARBA" id="ARBA00022741"/>
    </source>
</evidence>
<feature type="compositionally biased region" description="Basic and acidic residues" evidence="13">
    <location>
        <begin position="384"/>
        <end position="402"/>
    </location>
</feature>
<dbReference type="InterPro" id="IPR036277">
    <property type="entry name" value="SMC_hinge_sf"/>
</dbReference>
<comment type="subcellular location">
    <subcellularLocation>
        <location evidence="1 11">Nucleus</location>
    </subcellularLocation>
</comment>
<feature type="compositionally biased region" description="Acidic residues" evidence="13">
    <location>
        <begin position="1082"/>
        <end position="1096"/>
    </location>
</feature>
<feature type="compositionally biased region" description="Low complexity" evidence="13">
    <location>
        <begin position="1097"/>
        <end position="1113"/>
    </location>
</feature>
<comment type="similarity">
    <text evidence="2">Belongs to the SMC family. SMC4 subfamily.</text>
</comment>
<dbReference type="FunFam" id="3.40.50.300:FF:000481">
    <property type="entry name" value="Structural maintenance of chromosomes 4"/>
    <property type="match status" value="1"/>
</dbReference>
<feature type="region of interest" description="Disordered" evidence="13">
    <location>
        <begin position="383"/>
        <end position="418"/>
    </location>
</feature>
<evidence type="ECO:0000256" key="6">
    <source>
        <dbReference type="ARBA" id="ARBA00022840"/>
    </source>
</evidence>
<dbReference type="GO" id="GO:0016887">
    <property type="term" value="F:ATP hydrolysis activity"/>
    <property type="evidence" value="ECO:0007669"/>
    <property type="project" value="InterPro"/>
</dbReference>
<keyword evidence="10" id="KW-0131">Cell cycle</keyword>
<evidence type="ECO:0000256" key="7">
    <source>
        <dbReference type="ARBA" id="ARBA00023054"/>
    </source>
</evidence>
<keyword evidence="5" id="KW-0498">Mitosis</keyword>
<dbReference type="SUPFAM" id="SSF75553">
    <property type="entry name" value="Smc hinge domain"/>
    <property type="match status" value="1"/>
</dbReference>
<evidence type="ECO:0000259" key="14">
    <source>
        <dbReference type="SMART" id="SM00968"/>
    </source>
</evidence>
<dbReference type="SUPFAM" id="SSF52540">
    <property type="entry name" value="P-loop containing nucleoside triphosphate hydrolases"/>
    <property type="match status" value="1"/>
</dbReference>
<dbReference type="Gene3D" id="3.40.50.300">
    <property type="entry name" value="P-loop containing nucleotide triphosphate hydrolases"/>
    <property type="match status" value="2"/>
</dbReference>
<dbReference type="GO" id="GO:0000796">
    <property type="term" value="C:condensin complex"/>
    <property type="evidence" value="ECO:0007669"/>
    <property type="project" value="TreeGrafter"/>
</dbReference>
<reference evidence="15 16" key="1">
    <citation type="submission" date="2019-07" db="EMBL/GenBank/DDBJ databases">
        <title>Genomes of Cafeteria roenbergensis.</title>
        <authorList>
            <person name="Fischer M.G."/>
            <person name="Hackl T."/>
            <person name="Roman M."/>
        </authorList>
    </citation>
    <scope>NUCLEOTIDE SEQUENCE [LARGE SCALE GENOMIC DNA]</scope>
    <source>
        <strain evidence="15 16">BVI</strain>
    </source>
</reference>
<comment type="caution">
    <text evidence="15">The sequence shown here is derived from an EMBL/GenBank/DDBJ whole genome shotgun (WGS) entry which is preliminary data.</text>
</comment>
<dbReference type="SMART" id="SM00968">
    <property type="entry name" value="SMC_hinge"/>
    <property type="match status" value="1"/>
</dbReference>
<feature type="region of interest" description="Disordered" evidence="13">
    <location>
        <begin position="712"/>
        <end position="759"/>
    </location>
</feature>
<feature type="region of interest" description="Disordered" evidence="13">
    <location>
        <begin position="1038"/>
        <end position="1125"/>
    </location>
</feature>
<evidence type="ECO:0000256" key="2">
    <source>
        <dbReference type="ARBA" id="ARBA00006005"/>
    </source>
</evidence>
<dbReference type="GO" id="GO:0005524">
    <property type="term" value="F:ATP binding"/>
    <property type="evidence" value="ECO:0007669"/>
    <property type="project" value="UniProtKB-KW"/>
</dbReference>
<dbReference type="GO" id="GO:0051301">
    <property type="term" value="P:cell division"/>
    <property type="evidence" value="ECO:0007669"/>
    <property type="project" value="UniProtKB-KW"/>
</dbReference>
<dbReference type="Gene3D" id="3.30.70.1620">
    <property type="match status" value="1"/>
</dbReference>
<feature type="compositionally biased region" description="Basic and acidic residues" evidence="13">
    <location>
        <begin position="479"/>
        <end position="492"/>
    </location>
</feature>
<evidence type="ECO:0000256" key="11">
    <source>
        <dbReference type="PIRNR" id="PIRNR005719"/>
    </source>
</evidence>
<evidence type="ECO:0000256" key="9">
    <source>
        <dbReference type="ARBA" id="ARBA00023242"/>
    </source>
</evidence>
<dbReference type="GO" id="GO:0007076">
    <property type="term" value="P:mitotic chromosome condensation"/>
    <property type="evidence" value="ECO:0007669"/>
    <property type="project" value="TreeGrafter"/>
</dbReference>
<feature type="region of interest" description="Disordered" evidence="13">
    <location>
        <begin position="477"/>
        <end position="514"/>
    </location>
</feature>
<feature type="region of interest" description="Disordered" evidence="13">
    <location>
        <begin position="1380"/>
        <end position="1399"/>
    </location>
</feature>
<keyword evidence="9 11" id="KW-0539">Nucleus</keyword>
<dbReference type="InterPro" id="IPR003395">
    <property type="entry name" value="RecF/RecN/SMC_N"/>
</dbReference>
<feature type="compositionally biased region" description="Basic residues" evidence="13">
    <location>
        <begin position="1114"/>
        <end position="1123"/>
    </location>
</feature>
<protein>
    <recommendedName>
        <fullName evidence="11">Structural maintenance of chromosomes protein</fullName>
    </recommendedName>
</protein>
<feature type="compositionally biased region" description="Low complexity" evidence="13">
    <location>
        <begin position="1070"/>
        <end position="1081"/>
    </location>
</feature>
<evidence type="ECO:0000256" key="1">
    <source>
        <dbReference type="ARBA" id="ARBA00004123"/>
    </source>
</evidence>
<accession>A0A5A8C917</accession>
<dbReference type="EMBL" id="VLTN01000041">
    <property type="protein sequence ID" value="KAA0149616.1"/>
    <property type="molecule type" value="Genomic_DNA"/>
</dbReference>
<feature type="compositionally biased region" description="Low complexity" evidence="13">
    <location>
        <begin position="736"/>
        <end position="751"/>
    </location>
</feature>
<evidence type="ECO:0000256" key="13">
    <source>
        <dbReference type="SAM" id="MobiDB-lite"/>
    </source>
</evidence>
<dbReference type="InterPro" id="IPR027417">
    <property type="entry name" value="P-loop_NTPase"/>
</dbReference>
<keyword evidence="3" id="KW-0132">Cell division</keyword>
<dbReference type="PANTHER" id="PTHR18937:SF172">
    <property type="entry name" value="STRUCTURAL MAINTENANCE OF CHROMOSOMES PROTEIN"/>
    <property type="match status" value="1"/>
</dbReference>
<keyword evidence="16" id="KW-1185">Reference proteome</keyword>